<feature type="transmembrane region" description="Helical" evidence="8">
    <location>
        <begin position="300"/>
        <end position="320"/>
    </location>
</feature>
<reference evidence="11" key="1">
    <citation type="journal article" date="2019" name="Int. J. Syst. Evol. Microbiol.">
        <title>The Global Catalogue of Microorganisms (GCM) 10K type strain sequencing project: providing services to taxonomists for standard genome sequencing and annotation.</title>
        <authorList>
            <consortium name="The Broad Institute Genomics Platform"/>
            <consortium name="The Broad Institute Genome Sequencing Center for Infectious Disease"/>
            <person name="Wu L."/>
            <person name="Ma J."/>
        </authorList>
    </citation>
    <scope>NUCLEOTIDE SEQUENCE [LARGE SCALE GENOMIC DNA]</scope>
    <source>
        <strain evidence="11">KCTC 42255</strain>
    </source>
</reference>
<dbReference type="PANTHER" id="PTHR46494:SF1">
    <property type="entry name" value="CORA FAMILY METAL ION TRANSPORTER (EUROFUNG)"/>
    <property type="match status" value="1"/>
</dbReference>
<sequence>MRKPRKKKVKSKKSIVNQIPGKVVYVGEKQTQDTLIEVFEYSKDFLTYKKLAQVEEAFAYKDSKNIAWIDFDGLNNTQAIESLGNHFGLHPLLLEDIVNTRQRPKIDVYEDYIFIQIKMLYYDTQDVLIKEHVSIAFGENYVISFQEAESDVFDGVRERLQNAQGRLRTFKTDYLAYALLDAILDHYFEVVEQLAEKVENLEDNLFTNNVNNQTALDIQELKREIIRVRKAIFPVKEVIARLENGSHKLIEARTKNYLRDLHDHGIQVAENIEIYREMTWGLMDMYMSSISNKMNEVMKVLTIMASIFIPLTFIAGIYGMNFDHMPELDWEYGYYYTWGVMILISLALVIYFKRKNWW</sequence>
<keyword evidence="11" id="KW-1185">Reference proteome</keyword>
<comment type="function">
    <text evidence="8">Mediates influx of magnesium ions.</text>
</comment>
<evidence type="ECO:0000313" key="11">
    <source>
        <dbReference type="Proteomes" id="UP001597357"/>
    </source>
</evidence>
<feature type="transmembrane region" description="Helical" evidence="8">
    <location>
        <begin position="332"/>
        <end position="352"/>
    </location>
</feature>
<comment type="caution">
    <text evidence="10">The sequence shown here is derived from an EMBL/GenBank/DDBJ whole genome shotgun (WGS) entry which is preliminary data.</text>
</comment>
<keyword evidence="5 8" id="KW-0812">Transmembrane</keyword>
<proteinExistence type="inferred from homology"/>
<evidence type="ECO:0000256" key="6">
    <source>
        <dbReference type="ARBA" id="ARBA00022989"/>
    </source>
</evidence>
<evidence type="ECO:0000256" key="2">
    <source>
        <dbReference type="ARBA" id="ARBA00009765"/>
    </source>
</evidence>
<keyword evidence="3 8" id="KW-0813">Transport</keyword>
<dbReference type="Proteomes" id="UP001597357">
    <property type="component" value="Unassembled WGS sequence"/>
</dbReference>
<keyword evidence="4 8" id="KW-1003">Cell membrane</keyword>
<dbReference type="SUPFAM" id="SSF143865">
    <property type="entry name" value="CorA soluble domain-like"/>
    <property type="match status" value="1"/>
</dbReference>
<evidence type="ECO:0000256" key="7">
    <source>
        <dbReference type="ARBA" id="ARBA00023136"/>
    </source>
</evidence>
<organism evidence="10 11">
    <name type="scientific">Mesonia sediminis</name>
    <dbReference type="NCBI Taxonomy" id="1703946"/>
    <lineage>
        <taxon>Bacteria</taxon>
        <taxon>Pseudomonadati</taxon>
        <taxon>Bacteroidota</taxon>
        <taxon>Flavobacteriia</taxon>
        <taxon>Flavobacteriales</taxon>
        <taxon>Flavobacteriaceae</taxon>
        <taxon>Mesonia</taxon>
    </lineage>
</organism>
<keyword evidence="8" id="KW-0406">Ion transport</keyword>
<dbReference type="RefSeq" id="WP_379046475.1">
    <property type="nucleotide sequence ID" value="NZ_JBHULZ010000040.1"/>
</dbReference>
<protein>
    <recommendedName>
        <fullName evidence="8">Magnesium transport protein CorA</fullName>
    </recommendedName>
</protein>
<keyword evidence="6 8" id="KW-1133">Transmembrane helix</keyword>
<dbReference type="EMBL" id="JBHULZ010000040">
    <property type="protein sequence ID" value="MFD2697857.1"/>
    <property type="molecule type" value="Genomic_DNA"/>
</dbReference>
<evidence type="ECO:0000256" key="1">
    <source>
        <dbReference type="ARBA" id="ARBA00004651"/>
    </source>
</evidence>
<dbReference type="Gene3D" id="3.30.460.20">
    <property type="entry name" value="CorA soluble domain-like"/>
    <property type="match status" value="1"/>
</dbReference>
<evidence type="ECO:0000313" key="10">
    <source>
        <dbReference type="EMBL" id="MFD2697857.1"/>
    </source>
</evidence>
<keyword evidence="7 8" id="KW-0472">Membrane</keyword>
<evidence type="ECO:0000256" key="3">
    <source>
        <dbReference type="ARBA" id="ARBA00022448"/>
    </source>
</evidence>
<dbReference type="InterPro" id="IPR045863">
    <property type="entry name" value="CorA_TM1_TM2"/>
</dbReference>
<dbReference type="SUPFAM" id="SSF144083">
    <property type="entry name" value="Magnesium transport protein CorA, transmembrane region"/>
    <property type="match status" value="1"/>
</dbReference>
<dbReference type="InterPro" id="IPR045861">
    <property type="entry name" value="CorA_cytoplasmic_dom"/>
</dbReference>
<gene>
    <name evidence="8 10" type="primary">corA</name>
    <name evidence="10" type="ORF">ACFSQ0_07625</name>
</gene>
<dbReference type="Gene3D" id="1.20.58.340">
    <property type="entry name" value="Magnesium transport protein CorA, transmembrane region"/>
    <property type="match status" value="2"/>
</dbReference>
<feature type="coiled-coil region" evidence="9">
    <location>
        <begin position="184"/>
        <end position="231"/>
    </location>
</feature>
<accession>A0ABW5SDQ9</accession>
<name>A0ABW5SDQ9_9FLAO</name>
<evidence type="ECO:0000256" key="8">
    <source>
        <dbReference type="RuleBase" id="RU362010"/>
    </source>
</evidence>
<comment type="subcellular location">
    <subcellularLocation>
        <location evidence="1">Cell membrane</location>
        <topology evidence="1">Multi-pass membrane protein</topology>
    </subcellularLocation>
    <subcellularLocation>
        <location evidence="8">Membrane</location>
        <topology evidence="8">Multi-pass membrane protein</topology>
    </subcellularLocation>
</comment>
<dbReference type="Pfam" id="PF01544">
    <property type="entry name" value="CorA"/>
    <property type="match status" value="1"/>
</dbReference>
<evidence type="ECO:0000256" key="9">
    <source>
        <dbReference type="SAM" id="Coils"/>
    </source>
</evidence>
<evidence type="ECO:0000256" key="4">
    <source>
        <dbReference type="ARBA" id="ARBA00022475"/>
    </source>
</evidence>
<keyword evidence="8" id="KW-0460">Magnesium</keyword>
<comment type="similarity">
    <text evidence="2 8">Belongs to the CorA metal ion transporter (MIT) (TC 1.A.35) family.</text>
</comment>
<dbReference type="CDD" id="cd12828">
    <property type="entry name" value="TmCorA-like_1"/>
    <property type="match status" value="1"/>
</dbReference>
<dbReference type="InterPro" id="IPR004488">
    <property type="entry name" value="Mg/Co-transport_prot_CorA"/>
</dbReference>
<keyword evidence="9" id="KW-0175">Coiled coil</keyword>
<dbReference type="NCBIfam" id="TIGR00383">
    <property type="entry name" value="corA"/>
    <property type="match status" value="1"/>
</dbReference>
<dbReference type="InterPro" id="IPR002523">
    <property type="entry name" value="MgTranspt_CorA/ZnTranspt_ZntB"/>
</dbReference>
<evidence type="ECO:0000256" key="5">
    <source>
        <dbReference type="ARBA" id="ARBA00022692"/>
    </source>
</evidence>
<dbReference type="PANTHER" id="PTHR46494">
    <property type="entry name" value="CORA FAMILY METAL ION TRANSPORTER (EUROFUNG)"/>
    <property type="match status" value="1"/>
</dbReference>